<dbReference type="Pfam" id="PF00496">
    <property type="entry name" value="SBP_bac_5"/>
    <property type="match status" value="1"/>
</dbReference>
<comment type="caution">
    <text evidence="7">The sequence shown here is derived from an EMBL/GenBank/DDBJ whole genome shotgun (WGS) entry which is preliminary data.</text>
</comment>
<keyword evidence="8" id="KW-1185">Reference proteome</keyword>
<comment type="subcellular location">
    <subcellularLocation>
        <location evidence="1">Cell envelope</location>
    </subcellularLocation>
</comment>
<dbReference type="GO" id="GO:0042597">
    <property type="term" value="C:periplasmic space"/>
    <property type="evidence" value="ECO:0007669"/>
    <property type="project" value="UniProtKB-ARBA"/>
</dbReference>
<protein>
    <submittedName>
        <fullName evidence="7">Peptide ABC transporter substrate-binding protein</fullName>
    </submittedName>
</protein>
<reference evidence="7 8" key="1">
    <citation type="submission" date="2018-12" db="EMBL/GenBank/DDBJ databases">
        <title>Draft genome sequence of Embleya hyalina NBRC 13850T.</title>
        <authorList>
            <person name="Komaki H."/>
            <person name="Hosoyama A."/>
            <person name="Kimura A."/>
            <person name="Ichikawa N."/>
            <person name="Tamura T."/>
        </authorList>
    </citation>
    <scope>NUCLEOTIDE SEQUENCE [LARGE SCALE GENOMIC DNA]</scope>
    <source>
        <strain evidence="7 8">NBRC 13850</strain>
    </source>
</reference>
<dbReference type="InterPro" id="IPR030678">
    <property type="entry name" value="Peptide/Ni-bd"/>
</dbReference>
<dbReference type="GO" id="GO:0030313">
    <property type="term" value="C:cell envelope"/>
    <property type="evidence" value="ECO:0007669"/>
    <property type="project" value="UniProtKB-SubCell"/>
</dbReference>
<dbReference type="RefSeq" id="WP_160161628.1">
    <property type="nucleotide sequence ID" value="NZ_BIFH01000028.1"/>
</dbReference>
<feature type="domain" description="Solute-binding protein family 5" evidence="6">
    <location>
        <begin position="79"/>
        <end position="457"/>
    </location>
</feature>
<evidence type="ECO:0000313" key="8">
    <source>
        <dbReference type="Proteomes" id="UP000286931"/>
    </source>
</evidence>
<dbReference type="CDD" id="cd00995">
    <property type="entry name" value="PBP2_NikA_DppA_OppA_like"/>
    <property type="match status" value="1"/>
</dbReference>
<dbReference type="SUPFAM" id="SSF53850">
    <property type="entry name" value="Periplasmic binding protein-like II"/>
    <property type="match status" value="1"/>
</dbReference>
<proteinExistence type="inferred from homology"/>
<dbReference type="Gene3D" id="3.40.190.10">
    <property type="entry name" value="Periplasmic binding protein-like II"/>
    <property type="match status" value="1"/>
</dbReference>
<keyword evidence="4" id="KW-0732">Signal</keyword>
<dbReference type="PIRSF" id="PIRSF002741">
    <property type="entry name" value="MppA"/>
    <property type="match status" value="1"/>
</dbReference>
<evidence type="ECO:0000256" key="5">
    <source>
        <dbReference type="SAM" id="MobiDB-lite"/>
    </source>
</evidence>
<evidence type="ECO:0000256" key="3">
    <source>
        <dbReference type="ARBA" id="ARBA00022448"/>
    </source>
</evidence>
<dbReference type="OrthoDB" id="9764591at2"/>
<keyword evidence="3" id="KW-0813">Transport</keyword>
<dbReference type="Gene3D" id="3.10.105.10">
    <property type="entry name" value="Dipeptide-binding Protein, Domain 3"/>
    <property type="match status" value="1"/>
</dbReference>
<gene>
    <name evidence="7" type="ORF">EHYA_06320</name>
</gene>
<dbReference type="AlphaFoldDB" id="A0A401YVK8"/>
<evidence type="ECO:0000256" key="4">
    <source>
        <dbReference type="ARBA" id="ARBA00022729"/>
    </source>
</evidence>
<dbReference type="PANTHER" id="PTHR30290:SF10">
    <property type="entry name" value="PERIPLASMIC OLIGOPEPTIDE-BINDING PROTEIN-RELATED"/>
    <property type="match status" value="1"/>
</dbReference>
<evidence type="ECO:0000259" key="6">
    <source>
        <dbReference type="Pfam" id="PF00496"/>
    </source>
</evidence>
<dbReference type="InterPro" id="IPR039424">
    <property type="entry name" value="SBP_5"/>
</dbReference>
<feature type="region of interest" description="Disordered" evidence="5">
    <location>
        <begin position="1"/>
        <end position="26"/>
    </location>
</feature>
<dbReference type="Proteomes" id="UP000286931">
    <property type="component" value="Unassembled WGS sequence"/>
</dbReference>
<dbReference type="PANTHER" id="PTHR30290">
    <property type="entry name" value="PERIPLASMIC BINDING COMPONENT OF ABC TRANSPORTER"/>
    <property type="match status" value="1"/>
</dbReference>
<dbReference type="InterPro" id="IPR000914">
    <property type="entry name" value="SBP_5_dom"/>
</dbReference>
<evidence type="ECO:0000256" key="1">
    <source>
        <dbReference type="ARBA" id="ARBA00004196"/>
    </source>
</evidence>
<evidence type="ECO:0000256" key="2">
    <source>
        <dbReference type="ARBA" id="ARBA00005695"/>
    </source>
</evidence>
<evidence type="ECO:0000313" key="7">
    <source>
        <dbReference type="EMBL" id="GCD98609.1"/>
    </source>
</evidence>
<comment type="similarity">
    <text evidence="2">Belongs to the bacterial solute-binding protein 5 family.</text>
</comment>
<sequence length="600" mass="65939">MFTTSTAVSGHRSGTDAVASGPGGADTPGAGGKLTVGAVGEVDTLNPLTYILANSYALIPYLFEALTSPSHDSLAEQGPGLAESWDVAADGLTVTYHMRPGLKWSDGKPLTSADAAYTLGRVLEGGPGNSTWGNYLDNVKSVEAPDDSTVELSLGAPSATLPKMPIPILPKHIFEHYPDDRLDQYPLGPKSLVTSGPYRLLEGGSGSSLYRFEAWPGNWRGLSPVTYVDWRFFKAQDTIMQAIRKGEIDYTSSVNALQVRKLKSRQHMVANQFPLLGNFVEVGFNSGSADPKTGDPLGDPNPAVLDPKFRFALSTAFDPAELSHKAFKGGLSPLRTIVPDGFPDFQWKPPADGTTYDPKLAAKRLDEAGYKLNADGRRTLPNGRSVPRLRIAVDASDQSSLLATRLVREWMQNLGFDIKIDAMTADKLTDEILSGNYDMFWWGWGFSDDPDAMLVYLTCDQRSLQSDSWYCSKEYDDLYTEQKNELDHDKRVEIVKKMQQVLYRDAPYIVMGQPMAQQAYRSDRWTGWTSAFQPGGDVMADVTSLYSLRPTDGAAQDVGADRTARTATVVYRSLATLIVVWLLGRFAVARWRRATAEERE</sequence>
<dbReference type="GO" id="GO:0043190">
    <property type="term" value="C:ATP-binding cassette (ABC) transporter complex"/>
    <property type="evidence" value="ECO:0007669"/>
    <property type="project" value="InterPro"/>
</dbReference>
<organism evidence="7 8">
    <name type="scientific">Embleya hyalina</name>
    <dbReference type="NCBI Taxonomy" id="516124"/>
    <lineage>
        <taxon>Bacteria</taxon>
        <taxon>Bacillati</taxon>
        <taxon>Actinomycetota</taxon>
        <taxon>Actinomycetes</taxon>
        <taxon>Kitasatosporales</taxon>
        <taxon>Streptomycetaceae</taxon>
        <taxon>Embleya</taxon>
    </lineage>
</organism>
<dbReference type="GO" id="GO:0015833">
    <property type="term" value="P:peptide transport"/>
    <property type="evidence" value="ECO:0007669"/>
    <property type="project" value="TreeGrafter"/>
</dbReference>
<dbReference type="GO" id="GO:1904680">
    <property type="term" value="F:peptide transmembrane transporter activity"/>
    <property type="evidence" value="ECO:0007669"/>
    <property type="project" value="TreeGrafter"/>
</dbReference>
<accession>A0A401YVK8</accession>
<name>A0A401YVK8_9ACTN</name>
<dbReference type="EMBL" id="BIFH01000028">
    <property type="protein sequence ID" value="GCD98609.1"/>
    <property type="molecule type" value="Genomic_DNA"/>
</dbReference>